<proteinExistence type="predicted"/>
<sequence>MSKVYRDSPIGNASHFNFENYADSLSKIILNKDNKTPFTVAINGKWGSGKTTLMRTLKNKLDESTLDKQTRKVKTVWFDAWKYSECDSMLAALIREILEEMERKGLLDKLKSKVLVGSEKIDVLKQMSDLAKILTLGNGPELEKWTRKTEYQNKLSFFDLFQDYMKTILQTFVLEKTEGKYTDNDGVMVIFIDDLDRCSPKNIASVLESINLFLDQEGCFFIIGTDISMIAKAIDAQYNGIKDFSGVDYIKKMIQLNFDLPLLKDDHIRSFIKDELKADSELDPYLDIIVKGLKGNQREIIRFLNSLNLMRILGESLKGELGYEEELLIKWNILCFSSPKFTDEIKGNQKILFEIQNIARMDDEKRDEAISNFKKEEGKEEYYDYCKNEKIVHVLSSGEEQFEETNIGTYLFLSSIAPKEIELDTSSHEYEIKPRADLRGADLREADLRGADLKEADLRGADLRVADLREANLKGANLRGADLRVADLRKASLIDADLREAKLRDANLKGAGLLNADLREADLLDAGMNEVDLAWANLKGANLTGASLIGADLLEVDLTGTDLTGSNLRGVRNLFVEQLSKVKSLSKAKLDNEILTNIVNTKHPLAAKVNPIDTVAASTASVRGRLYAGTDLNNIIGSDDNDFIEMNATNFDGFVFGEKLKVYGGSFINDRNIMKGGLAYETQIKQIDFESGAWGDSYNAMGLFGDKYIPLKKNTPDKLTKLLLDNGDKYTLRVGSALELPNGYELTAKQIDVSGDKVWMELSRNGEFIDDRVIIAGDKTRGTWIFNTNVADEIGVEVMRVHVTNIFQGQVDSLVVVEGLWLIDYKDVLEIEIGNKFGKLEVESIGSNVIVMKNTCTVTLSKDNTVDIAEGMKFKVADSNNLKFNLIRDKH</sequence>
<dbReference type="AlphaFoldDB" id="A0A7D5I6A3"/>
<dbReference type="EMBL" id="CP058215">
    <property type="protein sequence ID" value="QLC51103.1"/>
    <property type="molecule type" value="Genomic_DNA"/>
</dbReference>
<dbReference type="InterPro" id="IPR001646">
    <property type="entry name" value="5peptide_repeat"/>
</dbReference>
<dbReference type="Gene3D" id="2.60.40.4190">
    <property type="match status" value="1"/>
</dbReference>
<organism evidence="3 4">
    <name type="scientific">Methanolobus zinderi</name>
    <dbReference type="NCBI Taxonomy" id="536044"/>
    <lineage>
        <taxon>Archaea</taxon>
        <taxon>Methanobacteriati</taxon>
        <taxon>Methanobacteriota</taxon>
        <taxon>Stenosarchaea group</taxon>
        <taxon>Methanomicrobia</taxon>
        <taxon>Methanosarcinales</taxon>
        <taxon>Methanosarcinaceae</taxon>
        <taxon>Methanolobus</taxon>
    </lineage>
</organism>
<name>A0A7D5I6A3_9EURY</name>
<dbReference type="Pfam" id="PF07752">
    <property type="entry name" value="S-layer"/>
    <property type="match status" value="1"/>
</dbReference>
<evidence type="ECO:0000259" key="2">
    <source>
        <dbReference type="Pfam" id="PF07752"/>
    </source>
</evidence>
<dbReference type="OrthoDB" id="142923at2157"/>
<dbReference type="SUPFAM" id="SSF141571">
    <property type="entry name" value="Pentapeptide repeat-like"/>
    <property type="match status" value="1"/>
</dbReference>
<dbReference type="Pfam" id="PF00805">
    <property type="entry name" value="Pentapeptide"/>
    <property type="match status" value="3"/>
</dbReference>
<evidence type="ECO:0000313" key="3">
    <source>
        <dbReference type="EMBL" id="QLC51103.1"/>
    </source>
</evidence>
<dbReference type="GeneID" id="55822646"/>
<dbReference type="Proteomes" id="UP000509594">
    <property type="component" value="Chromosome"/>
</dbReference>
<feature type="domain" description="S-layer family duplication" evidence="2">
    <location>
        <begin position="645"/>
        <end position="878"/>
    </location>
</feature>
<reference evidence="3 4" key="1">
    <citation type="submission" date="2020-06" db="EMBL/GenBank/DDBJ databases">
        <title>Methanolobus halotolerans sp. nov., isolated from a saline lake Tus in Siberia.</title>
        <authorList>
            <person name="Shen Y."/>
            <person name="Chen S.-C."/>
            <person name="Lai M.-C."/>
            <person name="Huang H.-H."/>
            <person name="Chiu H.-H."/>
            <person name="Tang S.-L."/>
            <person name="Rogozin D.Y."/>
            <person name="Degermendzhy A.G."/>
        </authorList>
    </citation>
    <scope>NUCLEOTIDE SEQUENCE [LARGE SCALE GENOMIC DNA]</scope>
    <source>
        <strain evidence="3 4">DSM 21339</strain>
    </source>
</reference>
<evidence type="ECO:0000259" key="1">
    <source>
        <dbReference type="Pfam" id="PF07693"/>
    </source>
</evidence>
<dbReference type="Gene3D" id="2.60.98.40">
    <property type="match status" value="1"/>
</dbReference>
<dbReference type="InterPro" id="IPR027417">
    <property type="entry name" value="P-loop_NTPase"/>
</dbReference>
<dbReference type="InterPro" id="IPR051082">
    <property type="entry name" value="Pentapeptide-BTB/POZ_domain"/>
</dbReference>
<evidence type="ECO:0000313" key="4">
    <source>
        <dbReference type="Proteomes" id="UP000509594"/>
    </source>
</evidence>
<feature type="domain" description="KAP NTPase" evidence="1">
    <location>
        <begin position="18"/>
        <end position="310"/>
    </location>
</feature>
<gene>
    <name evidence="3" type="ORF">HWN40_13185</name>
</gene>
<dbReference type="PANTHER" id="PTHR14136">
    <property type="entry name" value="BTB_POZ DOMAIN-CONTAINING PROTEIN KCTD9"/>
    <property type="match status" value="1"/>
</dbReference>
<dbReference type="InterPro" id="IPR011646">
    <property type="entry name" value="KAP_P-loop"/>
</dbReference>
<dbReference type="NCBIfam" id="TIGR01567">
    <property type="entry name" value="S_layer_rel_Mac"/>
    <property type="match status" value="1"/>
</dbReference>
<dbReference type="Gene3D" id="3.40.50.300">
    <property type="entry name" value="P-loop containing nucleotide triphosphate hydrolases"/>
    <property type="match status" value="1"/>
</dbReference>
<dbReference type="Pfam" id="PF07693">
    <property type="entry name" value="KAP_NTPase"/>
    <property type="match status" value="1"/>
</dbReference>
<dbReference type="InterPro" id="IPR006457">
    <property type="entry name" value="S_layer-rel_Mac"/>
</dbReference>
<keyword evidence="4" id="KW-1185">Reference proteome</keyword>
<dbReference type="Gene3D" id="2.160.20.80">
    <property type="entry name" value="E3 ubiquitin-protein ligase SopA"/>
    <property type="match status" value="1"/>
</dbReference>
<dbReference type="RefSeq" id="WP_176966158.1">
    <property type="nucleotide sequence ID" value="NZ_CP058215.1"/>
</dbReference>
<dbReference type="SUPFAM" id="SSF52540">
    <property type="entry name" value="P-loop containing nucleoside triphosphate hydrolases"/>
    <property type="match status" value="1"/>
</dbReference>
<accession>A0A7D5I6A3</accession>
<protein>
    <submittedName>
        <fullName evidence="3">Pentapeptide repeat-containing protein</fullName>
    </submittedName>
</protein>
<dbReference type="KEGG" id="mzi:HWN40_13185"/>
<dbReference type="PANTHER" id="PTHR14136:SF17">
    <property type="entry name" value="BTB_POZ DOMAIN-CONTAINING PROTEIN KCTD9"/>
    <property type="match status" value="1"/>
</dbReference>